<gene>
    <name evidence="1" type="ORF">GRI68_05815</name>
</gene>
<dbReference type="Pfam" id="PF00574">
    <property type="entry name" value="CLP_protease"/>
    <property type="match status" value="1"/>
</dbReference>
<dbReference type="OrthoDB" id="7059145at2"/>
<dbReference type="SUPFAM" id="SSF52096">
    <property type="entry name" value="ClpP/crotonase"/>
    <property type="match status" value="1"/>
</dbReference>
<keyword evidence="2" id="KW-1185">Reference proteome</keyword>
<reference evidence="1 2" key="1">
    <citation type="submission" date="2019-12" db="EMBL/GenBank/DDBJ databases">
        <title>Genomic-based taxomic classification of the family Erythrobacteraceae.</title>
        <authorList>
            <person name="Xu L."/>
        </authorList>
    </citation>
    <scope>NUCLEOTIDE SEQUENCE [LARGE SCALE GENOMIC DNA]</scope>
    <source>
        <strain evidence="1 2">LMG 29519</strain>
    </source>
</reference>
<protein>
    <submittedName>
        <fullName evidence="1">Peptidase S14</fullName>
    </submittedName>
</protein>
<dbReference type="Proteomes" id="UP000429229">
    <property type="component" value="Unassembled WGS sequence"/>
</dbReference>
<proteinExistence type="predicted"/>
<dbReference type="AlphaFoldDB" id="A0A6I4U131"/>
<evidence type="ECO:0000313" key="1">
    <source>
        <dbReference type="EMBL" id="MXP09690.1"/>
    </source>
</evidence>
<dbReference type="Gene3D" id="3.90.226.10">
    <property type="entry name" value="2-enoyl-CoA Hydratase, Chain A, domain 1"/>
    <property type="match status" value="1"/>
</dbReference>
<comment type="caution">
    <text evidence="1">The sequence shown here is derived from an EMBL/GenBank/DDBJ whole genome shotgun (WGS) entry which is preliminary data.</text>
</comment>
<dbReference type="RefSeq" id="WP_160616368.1">
    <property type="nucleotide sequence ID" value="NZ_WTYR01000001.1"/>
</dbReference>
<dbReference type="InterPro" id="IPR029045">
    <property type="entry name" value="ClpP/crotonase-like_dom_sf"/>
</dbReference>
<organism evidence="1 2">
    <name type="scientific">Alteriqipengyuania halimionae</name>
    <dbReference type="NCBI Taxonomy" id="1926630"/>
    <lineage>
        <taxon>Bacteria</taxon>
        <taxon>Pseudomonadati</taxon>
        <taxon>Pseudomonadota</taxon>
        <taxon>Alphaproteobacteria</taxon>
        <taxon>Sphingomonadales</taxon>
        <taxon>Erythrobacteraceae</taxon>
        <taxon>Alteriqipengyuania</taxon>
    </lineage>
</organism>
<name>A0A6I4U131_9SPHN</name>
<sequence length="192" mass="21010">MAQKNQPDQDTRNEVLTSPQLRLVGAVDEAMYAEFRNQLAAAPTDGPLTIAITTLGGNPEIARAMAADIRLISETGRTLYFLGKAAVYSAGATFMAGFPIKHRFMTEGASLLLHERQITRTINLSGPLRSCTAQLKAALNEIEHSITIEEEGFREIVDGSDVAFEELRDKAPDNWYITCDEAAERKLIAGVI</sequence>
<dbReference type="InterPro" id="IPR023562">
    <property type="entry name" value="ClpP/TepA"/>
</dbReference>
<accession>A0A6I4U131</accession>
<evidence type="ECO:0000313" key="2">
    <source>
        <dbReference type="Proteomes" id="UP000429229"/>
    </source>
</evidence>
<dbReference type="EMBL" id="WTYR01000001">
    <property type="protein sequence ID" value="MXP09690.1"/>
    <property type="molecule type" value="Genomic_DNA"/>
</dbReference>